<reference evidence="1 2" key="1">
    <citation type="submission" date="2020-08" db="EMBL/GenBank/DDBJ databases">
        <title>Genomic Encyclopedia of Type Strains, Phase IV (KMG-IV): sequencing the most valuable type-strain genomes for metagenomic binning, comparative biology and taxonomic classification.</title>
        <authorList>
            <person name="Goeker M."/>
        </authorList>
    </citation>
    <scope>NUCLEOTIDE SEQUENCE [LARGE SCALE GENOMIC DNA]</scope>
    <source>
        <strain evidence="1 2">DSM 23562</strain>
    </source>
</reference>
<proteinExistence type="predicted"/>
<name>A0A7W9SUW9_ARMRO</name>
<evidence type="ECO:0000313" key="1">
    <source>
        <dbReference type="EMBL" id="MBB6053300.1"/>
    </source>
</evidence>
<dbReference type="EMBL" id="JACHGW010000006">
    <property type="protein sequence ID" value="MBB6053300.1"/>
    <property type="molecule type" value="Genomic_DNA"/>
</dbReference>
<dbReference type="AlphaFoldDB" id="A0A7W9SUW9"/>
<organism evidence="1 2">
    <name type="scientific">Armatimonas rosea</name>
    <dbReference type="NCBI Taxonomy" id="685828"/>
    <lineage>
        <taxon>Bacteria</taxon>
        <taxon>Bacillati</taxon>
        <taxon>Armatimonadota</taxon>
        <taxon>Armatimonadia</taxon>
        <taxon>Armatimonadales</taxon>
        <taxon>Armatimonadaceae</taxon>
        <taxon>Armatimonas</taxon>
    </lineage>
</organism>
<comment type="caution">
    <text evidence="1">The sequence shown here is derived from an EMBL/GenBank/DDBJ whole genome shotgun (WGS) entry which is preliminary data.</text>
</comment>
<dbReference type="RefSeq" id="WP_184203396.1">
    <property type="nucleotide sequence ID" value="NZ_JACHGW010000006.1"/>
</dbReference>
<evidence type="ECO:0000313" key="2">
    <source>
        <dbReference type="Proteomes" id="UP000520814"/>
    </source>
</evidence>
<protein>
    <submittedName>
        <fullName evidence="1">Uncharacterized protein</fullName>
    </submittedName>
</protein>
<dbReference type="Proteomes" id="UP000520814">
    <property type="component" value="Unassembled WGS sequence"/>
</dbReference>
<gene>
    <name evidence="1" type="ORF">HNQ39_005134</name>
</gene>
<accession>A0A7W9SUW9</accession>
<keyword evidence="2" id="KW-1185">Reference proteome</keyword>
<sequence>MRSDFDDIFVEEDTTTEAERAAERAYWQQLRDIDRAADAQVAEIEAEALLAQYDDDPSPYAGNWSEE</sequence>